<protein>
    <submittedName>
        <fullName evidence="3">Uncharacterized protein</fullName>
    </submittedName>
</protein>
<dbReference type="Proteomes" id="UP000007241">
    <property type="component" value="Unassembled WGS sequence"/>
</dbReference>
<proteinExistence type="predicted"/>
<dbReference type="HOGENOM" id="CLU_1255771_0_0_1"/>
<dbReference type="EMBL" id="GL882885">
    <property type="protein sequence ID" value="EGF79618.1"/>
    <property type="molecule type" value="Genomic_DNA"/>
</dbReference>
<dbReference type="AlphaFoldDB" id="F4P4M0"/>
<evidence type="ECO:0000256" key="1">
    <source>
        <dbReference type="SAM" id="MobiDB-lite"/>
    </source>
</evidence>
<feature type="compositionally biased region" description="Low complexity" evidence="1">
    <location>
        <begin position="170"/>
        <end position="180"/>
    </location>
</feature>
<evidence type="ECO:0000313" key="3">
    <source>
        <dbReference type="EMBL" id="EGF79618.1"/>
    </source>
</evidence>
<feature type="compositionally biased region" description="Gly residues" evidence="1">
    <location>
        <begin position="181"/>
        <end position="190"/>
    </location>
</feature>
<keyword evidence="2" id="KW-0732">Signal</keyword>
<dbReference type="GeneID" id="18238750"/>
<accession>F4P4M0</accession>
<feature type="region of interest" description="Disordered" evidence="1">
    <location>
        <begin position="163"/>
        <end position="209"/>
    </location>
</feature>
<dbReference type="PROSITE" id="PS51257">
    <property type="entry name" value="PROKAR_LIPOPROTEIN"/>
    <property type="match status" value="1"/>
</dbReference>
<dbReference type="InParanoid" id="F4P4M0"/>
<dbReference type="RefSeq" id="XP_006679415.1">
    <property type="nucleotide sequence ID" value="XM_006679352.1"/>
</dbReference>
<gene>
    <name evidence="3" type="ORF">BATDEDRAFT_25265</name>
</gene>
<reference evidence="3 4" key="1">
    <citation type="submission" date="2009-12" db="EMBL/GenBank/DDBJ databases">
        <title>The draft genome of Batrachochytrium dendrobatidis.</title>
        <authorList>
            <consortium name="US DOE Joint Genome Institute (JGI-PGF)"/>
            <person name="Kuo A."/>
            <person name="Salamov A."/>
            <person name="Schmutz J."/>
            <person name="Lucas S."/>
            <person name="Pitluck S."/>
            <person name="Rosenblum E."/>
            <person name="Stajich J."/>
            <person name="Eisen M."/>
            <person name="Grigoriev I.V."/>
        </authorList>
    </citation>
    <scope>NUCLEOTIDE SEQUENCE [LARGE SCALE GENOMIC DNA]</scope>
    <source>
        <strain evidence="4">JAM81 / FGSC 10211</strain>
    </source>
</reference>
<keyword evidence="4" id="KW-1185">Reference proteome</keyword>
<evidence type="ECO:0000256" key="2">
    <source>
        <dbReference type="SAM" id="SignalP"/>
    </source>
</evidence>
<organism evidence="3 4">
    <name type="scientific">Batrachochytrium dendrobatidis (strain JAM81 / FGSC 10211)</name>
    <name type="common">Frog chytrid fungus</name>
    <dbReference type="NCBI Taxonomy" id="684364"/>
    <lineage>
        <taxon>Eukaryota</taxon>
        <taxon>Fungi</taxon>
        <taxon>Fungi incertae sedis</taxon>
        <taxon>Chytridiomycota</taxon>
        <taxon>Chytridiomycota incertae sedis</taxon>
        <taxon>Chytridiomycetes</taxon>
        <taxon>Rhizophydiales</taxon>
        <taxon>Rhizophydiales incertae sedis</taxon>
        <taxon>Batrachochytrium</taxon>
    </lineage>
</organism>
<feature type="compositionally biased region" description="Basic residues" evidence="1">
    <location>
        <begin position="191"/>
        <end position="209"/>
    </location>
</feature>
<sequence length="209" mass="23581">MRLLVAILTSILLACSVTAAPPDESRRLIPYRIDVITGNSGHYIKQYAQARKYHMQSKKAVELALATYEAQSALITTLDESGYKPEYLKYERILLTKLEFQVIKYNKKLNWITNSMKKKAKELVEHFYGSQKPESIGYRIKCLQATPIIRDYIRKFYKGPLEAPKITSDGGSQQQGPSQSHGGGRGGGRGRGGRGRSRSRSRSRSPRRS</sequence>
<evidence type="ECO:0000313" key="4">
    <source>
        <dbReference type="Proteomes" id="UP000007241"/>
    </source>
</evidence>
<name>F4P4M0_BATDJ</name>
<feature type="chain" id="PRO_5003318910" evidence="2">
    <location>
        <begin position="20"/>
        <end position="209"/>
    </location>
</feature>
<feature type="signal peptide" evidence="2">
    <location>
        <begin position="1"/>
        <end position="19"/>
    </location>
</feature>